<proteinExistence type="predicted"/>
<dbReference type="EMBL" id="JAKKPZ010001095">
    <property type="protein sequence ID" value="KAI1690764.1"/>
    <property type="molecule type" value="Genomic_DNA"/>
</dbReference>
<evidence type="ECO:0000256" key="1">
    <source>
        <dbReference type="SAM" id="Phobius"/>
    </source>
</evidence>
<reference evidence="2" key="1">
    <citation type="submission" date="2022-01" db="EMBL/GenBank/DDBJ databases">
        <title>Genome Sequence Resource for Two Populations of Ditylenchus destructor, the Migratory Endoparasitic Phytonematode.</title>
        <authorList>
            <person name="Zhang H."/>
            <person name="Lin R."/>
            <person name="Xie B."/>
        </authorList>
    </citation>
    <scope>NUCLEOTIDE SEQUENCE</scope>
    <source>
        <strain evidence="2">BazhouSP</strain>
    </source>
</reference>
<keyword evidence="3" id="KW-1185">Reference proteome</keyword>
<feature type="transmembrane region" description="Helical" evidence="1">
    <location>
        <begin position="99"/>
        <end position="125"/>
    </location>
</feature>
<keyword evidence="1" id="KW-0812">Transmembrane</keyword>
<dbReference type="AlphaFoldDB" id="A0AAD4MEE4"/>
<evidence type="ECO:0000313" key="2">
    <source>
        <dbReference type="EMBL" id="KAI1690764.1"/>
    </source>
</evidence>
<dbReference type="InterPro" id="IPR019428">
    <property type="entry name" value="7TM_GPCR_serpentine_rcpt_Str"/>
</dbReference>
<keyword evidence="1" id="KW-0472">Membrane</keyword>
<organism evidence="2 3">
    <name type="scientific">Ditylenchus destructor</name>
    <dbReference type="NCBI Taxonomy" id="166010"/>
    <lineage>
        <taxon>Eukaryota</taxon>
        <taxon>Metazoa</taxon>
        <taxon>Ecdysozoa</taxon>
        <taxon>Nematoda</taxon>
        <taxon>Chromadorea</taxon>
        <taxon>Rhabditida</taxon>
        <taxon>Tylenchina</taxon>
        <taxon>Tylenchomorpha</taxon>
        <taxon>Sphaerularioidea</taxon>
        <taxon>Anguinidae</taxon>
        <taxon>Anguininae</taxon>
        <taxon>Ditylenchus</taxon>
    </lineage>
</organism>
<accession>A0AAD4MEE4</accession>
<name>A0AAD4MEE4_9BILA</name>
<dbReference type="Proteomes" id="UP001201812">
    <property type="component" value="Unassembled WGS sequence"/>
</dbReference>
<comment type="caution">
    <text evidence="2">The sequence shown here is derived from an EMBL/GenBank/DDBJ whole genome shotgun (WGS) entry which is preliminary data.</text>
</comment>
<feature type="transmembrane region" description="Helical" evidence="1">
    <location>
        <begin position="16"/>
        <end position="43"/>
    </location>
</feature>
<feature type="transmembrane region" description="Helical" evidence="1">
    <location>
        <begin position="55"/>
        <end position="79"/>
    </location>
</feature>
<feature type="transmembrane region" description="Helical" evidence="1">
    <location>
        <begin position="145"/>
        <end position="166"/>
    </location>
</feature>
<keyword evidence="1" id="KW-1133">Transmembrane helix</keyword>
<sequence>MPNSTFYEFYLPSDEVVIVLSIMAVTNLLALLVSYGLLMYVCLKKSPAAMSGYKWLILVNATCSVAYEALFLTLPEFLFPNPMIALANPLLSNVILSDTFMYFYGDVLVASMVVTIITNMIMFPYRYCQTTRNWIYRNVFSNTKVAISLAIVLLILECASTVAPIHGLYMPRDQIMEAVLETNPSFYGFIKSHNVLGALVCFMVCQKNSQWIFTYSTAFDLDVDSEFEVI</sequence>
<gene>
    <name evidence="2" type="ORF">DdX_22317</name>
</gene>
<evidence type="ECO:0000313" key="3">
    <source>
        <dbReference type="Proteomes" id="UP001201812"/>
    </source>
</evidence>
<protein>
    <submittedName>
        <fullName evidence="2">Serpentine type 7TM GPCR chemoreceptor str domain-containing protein</fullName>
    </submittedName>
</protein>
<dbReference type="Pfam" id="PF10326">
    <property type="entry name" value="7TM_GPCR_Str"/>
    <property type="match status" value="1"/>
</dbReference>